<dbReference type="GO" id="GO:0016020">
    <property type="term" value="C:membrane"/>
    <property type="evidence" value="ECO:0007669"/>
    <property type="project" value="UniProtKB-SubCell"/>
</dbReference>
<keyword evidence="2 5" id="KW-0812">Transmembrane</keyword>
<dbReference type="SUPFAM" id="SSF161084">
    <property type="entry name" value="MAPEG domain-like"/>
    <property type="match status" value="1"/>
</dbReference>
<dbReference type="RefSeq" id="WP_138544252.1">
    <property type="nucleotide sequence ID" value="NZ_PNCJ01000011.1"/>
</dbReference>
<feature type="transmembrane region" description="Helical" evidence="5">
    <location>
        <begin position="108"/>
        <end position="129"/>
    </location>
</feature>
<evidence type="ECO:0008006" key="8">
    <source>
        <dbReference type="Google" id="ProtNLM"/>
    </source>
</evidence>
<dbReference type="AlphaFoldDB" id="A0A5S3X1K8"/>
<accession>A0A5S3X1K8</accession>
<evidence type="ECO:0000313" key="6">
    <source>
        <dbReference type="EMBL" id="TMP38130.1"/>
    </source>
</evidence>
<evidence type="ECO:0000256" key="2">
    <source>
        <dbReference type="ARBA" id="ARBA00022692"/>
    </source>
</evidence>
<gene>
    <name evidence="6" type="ORF">CWB98_07370</name>
</gene>
<evidence type="ECO:0000256" key="3">
    <source>
        <dbReference type="ARBA" id="ARBA00022989"/>
    </source>
</evidence>
<evidence type="ECO:0000256" key="4">
    <source>
        <dbReference type="ARBA" id="ARBA00023136"/>
    </source>
</evidence>
<protein>
    <recommendedName>
        <fullName evidence="8">MAPEG family protein</fullName>
    </recommendedName>
</protein>
<dbReference type="InterPro" id="IPR023352">
    <property type="entry name" value="MAPEG-like_dom_sf"/>
</dbReference>
<feature type="transmembrane region" description="Helical" evidence="5">
    <location>
        <begin position="60"/>
        <end position="78"/>
    </location>
</feature>
<dbReference type="Proteomes" id="UP000306719">
    <property type="component" value="Unassembled WGS sequence"/>
</dbReference>
<keyword evidence="4 5" id="KW-0472">Membrane</keyword>
<dbReference type="OrthoDB" id="328594at2"/>
<dbReference type="EMBL" id="PNCJ01000011">
    <property type="protein sequence ID" value="TMP38130.1"/>
    <property type="molecule type" value="Genomic_DNA"/>
</dbReference>
<dbReference type="Gene3D" id="1.20.120.550">
    <property type="entry name" value="Membrane associated eicosanoid/glutathione metabolism-like domain"/>
    <property type="match status" value="1"/>
</dbReference>
<keyword evidence="3 5" id="KW-1133">Transmembrane helix</keyword>
<name>A0A5S3X1K8_9GAMM</name>
<evidence type="ECO:0000256" key="5">
    <source>
        <dbReference type="SAM" id="Phobius"/>
    </source>
</evidence>
<comment type="subcellular location">
    <subcellularLocation>
        <location evidence="1">Membrane</location>
    </subcellularLocation>
</comment>
<sequence length="134" mass="14946">MDALLTPMLMHILLCAVLYVLLTLARAPAVWGLGSRQDGSNPFEDIQPRISANLSNQFEWPVFFYVVCLVLIFTGEAINPIQGYLAWVFVLGRAVHSCVQVFTSNVRMRGIVFTINFVAVLAMWGVLCIDRGII</sequence>
<comment type="caution">
    <text evidence="6">The sequence shown here is derived from an EMBL/GenBank/DDBJ whole genome shotgun (WGS) entry which is preliminary data.</text>
</comment>
<reference evidence="6 7" key="1">
    <citation type="submission" date="2018-01" db="EMBL/GenBank/DDBJ databases">
        <authorList>
            <person name="Paulsen S."/>
            <person name="Gram L.K."/>
        </authorList>
    </citation>
    <scope>NUCLEOTIDE SEQUENCE [LARGE SCALE GENOMIC DNA]</scope>
    <source>
        <strain evidence="6 7">S2599</strain>
    </source>
</reference>
<organism evidence="6 7">
    <name type="scientific">Pseudoalteromonas rubra</name>
    <dbReference type="NCBI Taxonomy" id="43658"/>
    <lineage>
        <taxon>Bacteria</taxon>
        <taxon>Pseudomonadati</taxon>
        <taxon>Pseudomonadota</taxon>
        <taxon>Gammaproteobacteria</taxon>
        <taxon>Alteromonadales</taxon>
        <taxon>Pseudoalteromonadaceae</taxon>
        <taxon>Pseudoalteromonas</taxon>
    </lineage>
</organism>
<evidence type="ECO:0000313" key="7">
    <source>
        <dbReference type="Proteomes" id="UP000306719"/>
    </source>
</evidence>
<dbReference type="InterPro" id="IPR001129">
    <property type="entry name" value="Membr-assoc_MAPEG"/>
</dbReference>
<dbReference type="Pfam" id="PF01124">
    <property type="entry name" value="MAPEG"/>
    <property type="match status" value="1"/>
</dbReference>
<evidence type="ECO:0000256" key="1">
    <source>
        <dbReference type="ARBA" id="ARBA00004370"/>
    </source>
</evidence>
<proteinExistence type="predicted"/>
<reference evidence="7" key="2">
    <citation type="submission" date="2019-06" db="EMBL/GenBank/DDBJ databases">
        <title>Co-occurence of chitin degradation, pigmentation and bioactivity in marine Pseudoalteromonas.</title>
        <authorList>
            <person name="Sonnenschein E.C."/>
            <person name="Bech P.K."/>
        </authorList>
    </citation>
    <scope>NUCLEOTIDE SEQUENCE [LARGE SCALE GENOMIC DNA]</scope>
    <source>
        <strain evidence="7">S2599</strain>
    </source>
</reference>